<dbReference type="InterPro" id="IPR010226">
    <property type="entry name" value="NADH_quinone_OxRdtase_chainI"/>
</dbReference>
<protein>
    <recommendedName>
        <fullName evidence="3">NADH dehydrogenase [ubiquinone] iron-sulfur protein 8, mitochondrial</fullName>
    </recommendedName>
    <alternativeName>
        <fullName evidence="9">Complex I-23kD</fullName>
    </alternativeName>
    <alternativeName>
        <fullName evidence="10">NADH-ubiquinone oxidoreductase 23 kDa subunit</fullName>
    </alternativeName>
</protein>
<evidence type="ECO:0000256" key="1">
    <source>
        <dbReference type="ARBA" id="ARBA00001966"/>
    </source>
</evidence>
<evidence type="ECO:0000256" key="4">
    <source>
        <dbReference type="ARBA" id="ARBA00022723"/>
    </source>
</evidence>
<dbReference type="PANTHER" id="PTHR10849:SF20">
    <property type="entry name" value="NADH DEHYDROGENASE [UBIQUINONE] IRON-SULFUR PROTEIN 8, MITOCHONDRIAL"/>
    <property type="match status" value="1"/>
</dbReference>
<accession>A0A8C7BRN3</accession>
<evidence type="ECO:0000256" key="8">
    <source>
        <dbReference type="ARBA" id="ARBA00024313"/>
    </source>
</evidence>
<comment type="similarity">
    <text evidence="2">Belongs to the complex I 23 kDa subunit family.</text>
</comment>
<dbReference type="GO" id="GO:0051539">
    <property type="term" value="F:4 iron, 4 sulfur cluster binding"/>
    <property type="evidence" value="ECO:0007669"/>
    <property type="project" value="InterPro"/>
</dbReference>
<evidence type="ECO:0000313" key="13">
    <source>
        <dbReference type="Proteomes" id="UP000694425"/>
    </source>
</evidence>
<evidence type="ECO:0000256" key="9">
    <source>
        <dbReference type="ARBA" id="ARBA00030483"/>
    </source>
</evidence>
<dbReference type="GO" id="GO:0016020">
    <property type="term" value="C:membrane"/>
    <property type="evidence" value="ECO:0007669"/>
    <property type="project" value="InterPro"/>
</dbReference>
<reference evidence="12" key="2">
    <citation type="submission" date="2025-09" db="UniProtKB">
        <authorList>
            <consortium name="Ensembl"/>
        </authorList>
    </citation>
    <scope>IDENTIFICATION</scope>
</reference>
<dbReference type="PANTHER" id="PTHR10849">
    <property type="entry name" value="NADH DEHYDROGENASE UBIQUINONE IRON-SULFUR PROTEIN 8, MITOCHONDRIAL"/>
    <property type="match status" value="1"/>
</dbReference>
<dbReference type="Proteomes" id="UP000694425">
    <property type="component" value="Unplaced"/>
</dbReference>
<evidence type="ECO:0000256" key="2">
    <source>
        <dbReference type="ARBA" id="ARBA00010277"/>
    </source>
</evidence>
<proteinExistence type="inferred from homology"/>
<reference evidence="12" key="1">
    <citation type="submission" date="2025-08" db="UniProtKB">
        <authorList>
            <consortium name="Ensembl"/>
        </authorList>
    </citation>
    <scope>IDENTIFICATION</scope>
</reference>
<keyword evidence="5" id="KW-1278">Translocase</keyword>
<dbReference type="GO" id="GO:0003954">
    <property type="term" value="F:NADH dehydrogenase activity"/>
    <property type="evidence" value="ECO:0007669"/>
    <property type="project" value="TreeGrafter"/>
</dbReference>
<evidence type="ECO:0000256" key="10">
    <source>
        <dbReference type="ARBA" id="ARBA00031551"/>
    </source>
</evidence>
<feature type="domain" description="4Fe-4S ferredoxin-type" evidence="11">
    <location>
        <begin position="1"/>
        <end position="24"/>
    </location>
</feature>
<dbReference type="AlphaFoldDB" id="A0A8C7BRN3"/>
<dbReference type="GO" id="GO:0005739">
    <property type="term" value="C:mitochondrion"/>
    <property type="evidence" value="ECO:0007669"/>
    <property type="project" value="GOC"/>
</dbReference>
<evidence type="ECO:0000259" key="11">
    <source>
        <dbReference type="PROSITE" id="PS51379"/>
    </source>
</evidence>
<dbReference type="Gene3D" id="3.30.70.3270">
    <property type="match status" value="1"/>
</dbReference>
<evidence type="ECO:0000256" key="6">
    <source>
        <dbReference type="ARBA" id="ARBA00023004"/>
    </source>
</evidence>
<organism evidence="12 13">
    <name type="scientific">Neovison vison</name>
    <name type="common">American mink</name>
    <name type="synonym">Mustela vison</name>
    <dbReference type="NCBI Taxonomy" id="452646"/>
    <lineage>
        <taxon>Eukaryota</taxon>
        <taxon>Metazoa</taxon>
        <taxon>Chordata</taxon>
        <taxon>Craniata</taxon>
        <taxon>Vertebrata</taxon>
        <taxon>Euteleostomi</taxon>
        <taxon>Mammalia</taxon>
        <taxon>Eutheria</taxon>
        <taxon>Laurasiatheria</taxon>
        <taxon>Carnivora</taxon>
        <taxon>Caniformia</taxon>
        <taxon>Musteloidea</taxon>
        <taxon>Mustelidae</taxon>
        <taxon>Mustelinae</taxon>
        <taxon>Neogale</taxon>
    </lineage>
</organism>
<dbReference type="GeneTree" id="ENSGT00940000168718"/>
<evidence type="ECO:0000313" key="12">
    <source>
        <dbReference type="Ensembl" id="ENSNVIP00000026335.1"/>
    </source>
</evidence>
<keyword evidence="13" id="KW-1185">Reference proteome</keyword>
<comment type="cofactor">
    <cofactor evidence="1">
        <name>[4Fe-4S] cluster</name>
        <dbReference type="ChEBI" id="CHEBI:49883"/>
    </cofactor>
</comment>
<evidence type="ECO:0000256" key="7">
    <source>
        <dbReference type="ARBA" id="ARBA00023014"/>
    </source>
</evidence>
<dbReference type="GO" id="GO:0046872">
    <property type="term" value="F:metal ion binding"/>
    <property type="evidence" value="ECO:0007669"/>
    <property type="project" value="UniProtKB-KW"/>
</dbReference>
<dbReference type="GO" id="GO:0032981">
    <property type="term" value="P:mitochondrial respiratory chain complex I assembly"/>
    <property type="evidence" value="ECO:0007669"/>
    <property type="project" value="TreeGrafter"/>
</dbReference>
<dbReference type="PROSITE" id="PS51379">
    <property type="entry name" value="4FE4S_FER_2"/>
    <property type="match status" value="1"/>
</dbReference>
<dbReference type="SUPFAM" id="SSF54862">
    <property type="entry name" value="4Fe-4S ferredoxins"/>
    <property type="match status" value="1"/>
</dbReference>
<evidence type="ECO:0000256" key="3">
    <source>
        <dbReference type="ARBA" id="ARBA00013839"/>
    </source>
</evidence>
<dbReference type="GO" id="GO:0006120">
    <property type="term" value="P:mitochondrial electron transport, NADH to ubiquinone"/>
    <property type="evidence" value="ECO:0007669"/>
    <property type="project" value="TreeGrafter"/>
</dbReference>
<dbReference type="InterPro" id="IPR017896">
    <property type="entry name" value="4Fe4S_Fe-S-bd"/>
</dbReference>
<comment type="function">
    <text evidence="8">Core subunit of the mitochondrial membrane respiratory chain NADH dehydrogenase (Complex I) which catalyzes electron transfer from NADH through the respiratory chain, using ubiquinone as an electron acceptor. Essential for the catalytic activity and assembly of complex I.</text>
</comment>
<keyword evidence="7" id="KW-0411">Iron-sulfur</keyword>
<dbReference type="Ensembl" id="ENSNVIT00000030557.1">
    <property type="protein sequence ID" value="ENSNVIP00000026335.1"/>
    <property type="gene ID" value="ENSNVIG00000020388.1"/>
</dbReference>
<name>A0A8C7BRN3_NEOVI</name>
<sequence length="64" mass="7143">MTKCIYCGFCQVACLMDTNTKGPNFEFPMEIHKLLLYNRRSCSAVGAGGKMRCPANIQADDLYC</sequence>
<evidence type="ECO:0000256" key="5">
    <source>
        <dbReference type="ARBA" id="ARBA00022967"/>
    </source>
</evidence>
<keyword evidence="6" id="KW-0408">Iron</keyword>
<keyword evidence="4" id="KW-0479">Metal-binding</keyword>